<dbReference type="PROSITE" id="PS00109">
    <property type="entry name" value="PROTEIN_KINASE_TYR"/>
    <property type="match status" value="1"/>
</dbReference>
<feature type="compositionally biased region" description="Basic residues" evidence="4">
    <location>
        <begin position="344"/>
        <end position="355"/>
    </location>
</feature>
<dbReference type="Pfam" id="PF07714">
    <property type="entry name" value="PK_Tyr_Ser-Thr"/>
    <property type="match status" value="1"/>
</dbReference>
<organism evidence="6 7">
    <name type="scientific">Folsomia candida</name>
    <name type="common">Springtail</name>
    <dbReference type="NCBI Taxonomy" id="158441"/>
    <lineage>
        <taxon>Eukaryota</taxon>
        <taxon>Metazoa</taxon>
        <taxon>Ecdysozoa</taxon>
        <taxon>Arthropoda</taxon>
        <taxon>Hexapoda</taxon>
        <taxon>Collembola</taxon>
        <taxon>Entomobryomorpha</taxon>
        <taxon>Isotomoidea</taxon>
        <taxon>Isotomidae</taxon>
        <taxon>Proisotominae</taxon>
        <taxon>Folsomia</taxon>
    </lineage>
</organism>
<keyword evidence="7" id="KW-1185">Reference proteome</keyword>
<dbReference type="GO" id="GO:0043235">
    <property type="term" value="C:receptor complex"/>
    <property type="evidence" value="ECO:0007669"/>
    <property type="project" value="TreeGrafter"/>
</dbReference>
<dbReference type="STRING" id="158441.A0A226D8E9"/>
<evidence type="ECO:0000256" key="2">
    <source>
        <dbReference type="ARBA" id="ARBA00051243"/>
    </source>
</evidence>
<dbReference type="InterPro" id="IPR001245">
    <property type="entry name" value="Ser-Thr/Tyr_kinase_cat_dom"/>
</dbReference>
<dbReference type="InterPro" id="IPR000719">
    <property type="entry name" value="Prot_kinase_dom"/>
</dbReference>
<dbReference type="PANTHER" id="PTHR24416">
    <property type="entry name" value="TYROSINE-PROTEIN KINASE RECEPTOR"/>
    <property type="match status" value="1"/>
</dbReference>
<evidence type="ECO:0000256" key="3">
    <source>
        <dbReference type="PROSITE-ProRule" id="PRU10141"/>
    </source>
</evidence>
<dbReference type="Proteomes" id="UP000198287">
    <property type="component" value="Unassembled WGS sequence"/>
</dbReference>
<comment type="caution">
    <text evidence="6">The sequence shown here is derived from an EMBL/GenBank/DDBJ whole genome shotgun (WGS) entry which is preliminary data.</text>
</comment>
<dbReference type="Gene3D" id="1.10.510.10">
    <property type="entry name" value="Transferase(Phosphotransferase) domain 1"/>
    <property type="match status" value="1"/>
</dbReference>
<name>A0A226D8E9_FOLCA</name>
<dbReference type="PANTHER" id="PTHR24416:SF611">
    <property type="entry name" value="TYROSINE-PROTEIN KINASE TRANSMEMBRANE RECEPTOR ROR"/>
    <property type="match status" value="1"/>
</dbReference>
<evidence type="ECO:0000259" key="5">
    <source>
        <dbReference type="PROSITE" id="PS50011"/>
    </source>
</evidence>
<dbReference type="PROSITE" id="PS50011">
    <property type="entry name" value="PROTEIN_KINASE_DOM"/>
    <property type="match status" value="1"/>
</dbReference>
<protein>
    <submittedName>
        <fullName evidence="6">Abelson tyrosine-protein kinase 2</fullName>
    </submittedName>
</protein>
<comment type="catalytic activity">
    <reaction evidence="2">
        <text>L-tyrosyl-[protein] + ATP = O-phospho-L-tyrosyl-[protein] + ADP + H(+)</text>
        <dbReference type="Rhea" id="RHEA:10596"/>
        <dbReference type="Rhea" id="RHEA-COMP:10136"/>
        <dbReference type="Rhea" id="RHEA-COMP:20101"/>
        <dbReference type="ChEBI" id="CHEBI:15378"/>
        <dbReference type="ChEBI" id="CHEBI:30616"/>
        <dbReference type="ChEBI" id="CHEBI:46858"/>
        <dbReference type="ChEBI" id="CHEBI:61978"/>
        <dbReference type="ChEBI" id="CHEBI:456216"/>
        <dbReference type="EC" id="2.7.10.1"/>
    </reaction>
</comment>
<dbReference type="CDD" id="cd00192">
    <property type="entry name" value="PTKc"/>
    <property type="match status" value="1"/>
</dbReference>
<feature type="binding site" evidence="3">
    <location>
        <position position="48"/>
    </location>
    <ligand>
        <name>ATP</name>
        <dbReference type="ChEBI" id="CHEBI:30616"/>
    </ligand>
</feature>
<feature type="domain" description="Protein kinase" evidence="5">
    <location>
        <begin position="19"/>
        <end position="285"/>
    </location>
</feature>
<dbReference type="PROSITE" id="PS00107">
    <property type="entry name" value="PROTEIN_KINASE_ATP"/>
    <property type="match status" value="1"/>
</dbReference>
<reference evidence="6 7" key="1">
    <citation type="submission" date="2015-12" db="EMBL/GenBank/DDBJ databases">
        <title>The genome of Folsomia candida.</title>
        <authorList>
            <person name="Faddeeva A."/>
            <person name="Derks M.F."/>
            <person name="Anvar Y."/>
            <person name="Smit S."/>
            <person name="Van Straalen N."/>
            <person name="Roelofs D."/>
        </authorList>
    </citation>
    <scope>NUCLEOTIDE SEQUENCE [LARGE SCALE GENOMIC DNA]</scope>
    <source>
        <strain evidence="6 7">VU population</strain>
        <tissue evidence="6">Whole body</tissue>
    </source>
</reference>
<keyword evidence="6" id="KW-0418">Kinase</keyword>
<dbReference type="InterPro" id="IPR050122">
    <property type="entry name" value="RTK"/>
</dbReference>
<feature type="compositionally biased region" description="Low complexity" evidence="4">
    <location>
        <begin position="318"/>
        <end position="333"/>
    </location>
</feature>
<comment type="subcellular location">
    <subcellularLocation>
        <location evidence="1">Membrane</location>
        <topology evidence="1">Single-pass membrane protein</topology>
    </subcellularLocation>
</comment>
<keyword evidence="6" id="KW-0808">Transferase</keyword>
<keyword evidence="3" id="KW-0547">Nucleotide-binding</keyword>
<evidence type="ECO:0000256" key="4">
    <source>
        <dbReference type="SAM" id="MobiDB-lite"/>
    </source>
</evidence>
<dbReference type="GO" id="GO:0005886">
    <property type="term" value="C:plasma membrane"/>
    <property type="evidence" value="ECO:0007669"/>
    <property type="project" value="TreeGrafter"/>
</dbReference>
<dbReference type="EMBL" id="LNIX01000033">
    <property type="protein sequence ID" value="OXA40526.1"/>
    <property type="molecule type" value="Genomic_DNA"/>
</dbReference>
<feature type="compositionally biased region" description="Polar residues" evidence="4">
    <location>
        <begin position="334"/>
        <end position="343"/>
    </location>
</feature>
<feature type="compositionally biased region" description="Low complexity" evidence="4">
    <location>
        <begin position="356"/>
        <end position="368"/>
    </location>
</feature>
<keyword evidence="3" id="KW-0067">ATP-binding</keyword>
<feature type="compositionally biased region" description="Polar residues" evidence="4">
    <location>
        <begin position="308"/>
        <end position="317"/>
    </location>
</feature>
<feature type="region of interest" description="Disordered" evidence="4">
    <location>
        <begin position="292"/>
        <end position="421"/>
    </location>
</feature>
<evidence type="ECO:0000313" key="7">
    <source>
        <dbReference type="Proteomes" id="UP000198287"/>
    </source>
</evidence>
<dbReference type="InterPro" id="IPR008266">
    <property type="entry name" value="Tyr_kinase_AS"/>
</dbReference>
<dbReference type="GO" id="GO:0004714">
    <property type="term" value="F:transmembrane receptor protein tyrosine kinase activity"/>
    <property type="evidence" value="ECO:0007669"/>
    <property type="project" value="UniProtKB-EC"/>
</dbReference>
<dbReference type="SUPFAM" id="SSF56112">
    <property type="entry name" value="Protein kinase-like (PK-like)"/>
    <property type="match status" value="1"/>
</dbReference>
<dbReference type="OMA" id="SECIVEC"/>
<dbReference type="AlphaFoldDB" id="A0A226D8E9"/>
<dbReference type="GO" id="GO:0005524">
    <property type="term" value="F:ATP binding"/>
    <property type="evidence" value="ECO:0007669"/>
    <property type="project" value="UniProtKB-UniRule"/>
</dbReference>
<dbReference type="PRINTS" id="PR00109">
    <property type="entry name" value="TYRKINASE"/>
</dbReference>
<dbReference type="InterPro" id="IPR011009">
    <property type="entry name" value="Kinase-like_dom_sf"/>
</dbReference>
<gene>
    <name evidence="6" type="ORF">Fcan01_24679</name>
</gene>
<proteinExistence type="predicted"/>
<dbReference type="OrthoDB" id="6499056at2759"/>
<dbReference type="InterPro" id="IPR017441">
    <property type="entry name" value="Protein_kinase_ATP_BS"/>
</dbReference>
<dbReference type="GO" id="GO:0007169">
    <property type="term" value="P:cell surface receptor protein tyrosine kinase signaling pathway"/>
    <property type="evidence" value="ECO:0007669"/>
    <property type="project" value="TreeGrafter"/>
</dbReference>
<accession>A0A226D8E9</accession>
<evidence type="ECO:0000256" key="1">
    <source>
        <dbReference type="ARBA" id="ARBA00004167"/>
    </source>
</evidence>
<evidence type="ECO:0000313" key="6">
    <source>
        <dbReference type="EMBL" id="OXA40526.1"/>
    </source>
</evidence>
<sequence length="471" mass="53584">MDVERKRTISVKLFNKNRIDLHKEIGSGSFGKVLKGTLKDAKVQVAVKVFYQEFIGILPNVDSKLRETAYDELSKVAVLDHENIVKLLGMVDDDIPWLVFEYMKDGNLLEYVMRKKDHVKERTLVRFCRDICNGMEFLHKLSFLHKDLAARNILLDGKVAKIADLGLCSFLTEDHDGAYALGGKLFPYRHAASECIVECIFTVESDVWSFGVLLFEIFTQGAVPYGPENKQPEVRRFIADGMNPSNFQDPTCSEEIRGVMDRIFSPRREERPTFSELFQAFESLLNSRGVRIPRPRRDASPFRHNRVQELTGSTDMLSSSPPSSNNSSFPSNPDLTNIPQSSNRIHHHHHHHGHSNGHAISQPQQIHNNHPHQHQKLGVSPPNFYGERRNSETPARAPRHVLTVESAAERGGERSNSPRRTASFHNISSKQETHQQLGQHGQVDQHQNRLLKEFGVVPNRFGGNKKQFIQD</sequence>